<proteinExistence type="predicted"/>
<gene>
    <name evidence="2" type="ORF">DPMN_177203</name>
</gene>
<keyword evidence="3" id="KW-1185">Reference proteome</keyword>
<accession>A0A9D4EAT3</accession>
<comment type="caution">
    <text evidence="2">The sequence shown here is derived from an EMBL/GenBank/DDBJ whole genome shotgun (WGS) entry which is preliminary data.</text>
</comment>
<keyword evidence="1" id="KW-1133">Transmembrane helix</keyword>
<feature type="transmembrane region" description="Helical" evidence="1">
    <location>
        <begin position="30"/>
        <end position="49"/>
    </location>
</feature>
<protein>
    <submittedName>
        <fullName evidence="2">Uncharacterized protein</fullName>
    </submittedName>
</protein>
<name>A0A9D4EAT3_DREPO</name>
<evidence type="ECO:0000313" key="2">
    <source>
        <dbReference type="EMBL" id="KAH3775795.1"/>
    </source>
</evidence>
<reference evidence="2" key="2">
    <citation type="submission" date="2020-11" db="EMBL/GenBank/DDBJ databases">
        <authorList>
            <person name="McCartney M.A."/>
            <person name="Auch B."/>
            <person name="Kono T."/>
            <person name="Mallez S."/>
            <person name="Becker A."/>
            <person name="Gohl D.M."/>
            <person name="Silverstein K.A.T."/>
            <person name="Koren S."/>
            <person name="Bechman K.B."/>
            <person name="Herman A."/>
            <person name="Abrahante J.E."/>
            <person name="Garbe J."/>
        </authorList>
    </citation>
    <scope>NUCLEOTIDE SEQUENCE</scope>
    <source>
        <strain evidence="2">Duluth1</strain>
        <tissue evidence="2">Whole animal</tissue>
    </source>
</reference>
<dbReference type="Proteomes" id="UP000828390">
    <property type="component" value="Unassembled WGS sequence"/>
</dbReference>
<evidence type="ECO:0000313" key="3">
    <source>
        <dbReference type="Proteomes" id="UP000828390"/>
    </source>
</evidence>
<feature type="transmembrane region" description="Helical" evidence="1">
    <location>
        <begin position="56"/>
        <end position="75"/>
    </location>
</feature>
<dbReference type="AlphaFoldDB" id="A0A9D4EAT3"/>
<keyword evidence="1" id="KW-0472">Membrane</keyword>
<keyword evidence="1" id="KW-0812">Transmembrane</keyword>
<dbReference type="EMBL" id="JAIWYP010000009">
    <property type="protein sequence ID" value="KAH3775795.1"/>
    <property type="molecule type" value="Genomic_DNA"/>
</dbReference>
<sequence length="113" mass="11847">MVGTALVAHGVAVGFGKVVGTDQFVAQTDTGMAMVVVVVNFVVSVLELVALTSTGMATVVVVALLVVSVLELVALTSTGMEMVVVVANFVETVSVPQNKLYLIQKFCQPWYVT</sequence>
<evidence type="ECO:0000256" key="1">
    <source>
        <dbReference type="SAM" id="Phobius"/>
    </source>
</evidence>
<organism evidence="2 3">
    <name type="scientific">Dreissena polymorpha</name>
    <name type="common">Zebra mussel</name>
    <name type="synonym">Mytilus polymorpha</name>
    <dbReference type="NCBI Taxonomy" id="45954"/>
    <lineage>
        <taxon>Eukaryota</taxon>
        <taxon>Metazoa</taxon>
        <taxon>Spiralia</taxon>
        <taxon>Lophotrochozoa</taxon>
        <taxon>Mollusca</taxon>
        <taxon>Bivalvia</taxon>
        <taxon>Autobranchia</taxon>
        <taxon>Heteroconchia</taxon>
        <taxon>Euheterodonta</taxon>
        <taxon>Imparidentia</taxon>
        <taxon>Neoheterodontei</taxon>
        <taxon>Myida</taxon>
        <taxon>Dreissenoidea</taxon>
        <taxon>Dreissenidae</taxon>
        <taxon>Dreissena</taxon>
    </lineage>
</organism>
<reference evidence="2" key="1">
    <citation type="journal article" date="2019" name="bioRxiv">
        <title>The Genome of the Zebra Mussel, Dreissena polymorpha: A Resource for Invasive Species Research.</title>
        <authorList>
            <person name="McCartney M.A."/>
            <person name="Auch B."/>
            <person name="Kono T."/>
            <person name="Mallez S."/>
            <person name="Zhang Y."/>
            <person name="Obille A."/>
            <person name="Becker A."/>
            <person name="Abrahante J.E."/>
            <person name="Garbe J."/>
            <person name="Badalamenti J.P."/>
            <person name="Herman A."/>
            <person name="Mangelson H."/>
            <person name="Liachko I."/>
            <person name="Sullivan S."/>
            <person name="Sone E.D."/>
            <person name="Koren S."/>
            <person name="Silverstein K.A.T."/>
            <person name="Beckman K.B."/>
            <person name="Gohl D.M."/>
        </authorList>
    </citation>
    <scope>NUCLEOTIDE SEQUENCE</scope>
    <source>
        <strain evidence="2">Duluth1</strain>
        <tissue evidence="2">Whole animal</tissue>
    </source>
</reference>